<keyword evidence="1" id="KW-0472">Membrane</keyword>
<reference evidence="3 4" key="1">
    <citation type="submission" date="2015-04" db="EMBL/GenBank/DDBJ databases">
        <title>Genome sequence of Mycoplasma leachii strain 06049.</title>
        <authorList>
            <person name="Sirand-Pugnet P."/>
            <person name="Breton M."/>
            <person name="Dordet-Frisoni E."/>
            <person name="Baranowski E."/>
            <person name="Barre A."/>
            <person name="Couture C."/>
            <person name="Dupuy V."/>
            <person name="Gaurivaud P."/>
            <person name="Jacob D."/>
            <person name="Lemaitre C."/>
            <person name="Manso-Silvan L."/>
            <person name="Nikolski M."/>
            <person name="Nouvel L.-X."/>
            <person name="Poumarat F."/>
            <person name="Tardy F."/>
            <person name="Thebault P."/>
            <person name="Theil S."/>
            <person name="Citti C."/>
            <person name="Thiaucourt F."/>
            <person name="Blanchard A."/>
        </authorList>
    </citation>
    <scope>NUCLEOTIDE SEQUENCE [LARGE SCALE GENOMIC DNA]</scope>
    <source>
        <strain evidence="3 4">06049</strain>
    </source>
</reference>
<evidence type="ECO:0000259" key="2">
    <source>
        <dbReference type="Pfam" id="PF19044"/>
    </source>
</evidence>
<evidence type="ECO:0000313" key="3">
    <source>
        <dbReference type="EMBL" id="PTD31812.1"/>
    </source>
</evidence>
<accession>A0A2T4IAU1</accession>
<comment type="caution">
    <text evidence="3">The sequence shown here is derived from an EMBL/GenBank/DDBJ whole genome shotgun (WGS) entry which is preliminary data.</text>
</comment>
<dbReference type="Gene3D" id="1.10.8.730">
    <property type="match status" value="1"/>
</dbReference>
<feature type="transmembrane region" description="Helical" evidence="1">
    <location>
        <begin position="20"/>
        <end position="41"/>
    </location>
</feature>
<dbReference type="SUPFAM" id="SSF52540">
    <property type="entry name" value="P-loop containing nucleoside triphosphate hydrolases"/>
    <property type="match status" value="1"/>
</dbReference>
<dbReference type="InterPro" id="IPR027417">
    <property type="entry name" value="P-loop_NTPase"/>
</dbReference>
<keyword evidence="1" id="KW-1133">Transmembrane helix</keyword>
<dbReference type="InterPro" id="IPR043964">
    <property type="entry name" value="P-loop_TraG"/>
</dbReference>
<keyword evidence="1" id="KW-0812">Transmembrane</keyword>
<feature type="domain" description="TraG P-loop" evidence="2">
    <location>
        <begin position="542"/>
        <end position="901"/>
    </location>
</feature>
<dbReference type="PANTHER" id="PTHR30121">
    <property type="entry name" value="UNCHARACTERIZED PROTEIN YJGR-RELATED"/>
    <property type="match status" value="1"/>
</dbReference>
<sequence>MLQPKNIKKTQNLFLKNFNWVDFAVMALIVILSILIGYTILPNYVSRIYKFILSFIIGSILSILLIKSNKYSCRYYILVIRMIKYLFSVKNYDNKKAFTKWLVPYESILENQFVKTKPGRLGSKYFSILRFKGKNPWLEDEKDKDAFLNKFTNLIDSTQFHISFIRKKELSDYTKNFQNLEENFLKKKEYLKQKQADIKVQQNFTTYYENVFLDLNSLDTEFLVDKYYIAVYAKNIFELKKSIDEIISMLNSMEIENEVIKSVELIEFLGALNNKEIDKQQAIKYLNYENENSKQKLAKKQQQNHNDQTFWEFIKSKLNVFNFKKQEKETKNQIKELKLDEILANDNLIFKHNYFIQDGVYCSIHTISELPLTLPDGWAIKIFDSDSTIVWNLSIFSEDVQAALLDKTGKKMIDNSTLIKSKYFKKQENLQLEALEYLENQLQIDRNVLTNSSLMIINSAESLKELRKIEAKNFANAKKVKININPIPFKQFEGLAQACLITTNTLNQGIPMSSYNIAYGWAFENEENNDNNMFILGESDSTGEPIIFNQFYKSNSIRSNYNMFTVGSSGKGKSTDVKKAILANLAQNNRVYIIDPQNEYSTLGREFGASLIDLGLGHNTVINPLEVQILLIEEDGFNKNESYPIKSIINNHFDWLEKFFSLINNDWTRDDLVLVMNFVKNLYTNLGLYDVQTIQQLKSFKYPVMSDLISLINNYQFTDEFDKRRKQTKLANIVDRLTFDFEYNGKYQLIYNGQTNIDLSNDFIIFNTKNLADSSSGNENVGLYVLLSFIQNQIFNNIIEDPNTNTVLVIDELHKYIDPNNTTTLDFVYTMTKTVRKFNAGMILCTQNPSDFLGSSMITKKAEAILQNCQYAKFFGLKQKDLEAVVDMFRSTGGLNDSHQSYLADSKIGNLIFSLNMYSKIKMSIYYNDFEKELFFTKEKKGEKK</sequence>
<gene>
    <name evidence="3" type="ORF">MLEAa_0250</name>
</gene>
<feature type="transmembrane region" description="Helical" evidence="1">
    <location>
        <begin position="48"/>
        <end position="66"/>
    </location>
</feature>
<protein>
    <recommendedName>
        <fullName evidence="2">TraG P-loop domain-containing protein</fullName>
    </recommendedName>
</protein>
<dbReference type="NCBIfam" id="NF045975">
    <property type="entry name" value="VirB4_plasma"/>
    <property type="match status" value="1"/>
</dbReference>
<dbReference type="PANTHER" id="PTHR30121:SF6">
    <property type="entry name" value="SLR6007 PROTEIN"/>
    <property type="match status" value="1"/>
</dbReference>
<organism evidence="3 4">
    <name type="scientific">Mycoplasma leachii 06049</name>
    <dbReference type="NCBI Taxonomy" id="1188244"/>
    <lineage>
        <taxon>Bacteria</taxon>
        <taxon>Bacillati</taxon>
        <taxon>Mycoplasmatota</taxon>
        <taxon>Mollicutes</taxon>
        <taxon>Mycoplasmataceae</taxon>
        <taxon>Mycoplasma</taxon>
    </lineage>
</organism>
<dbReference type="Pfam" id="PF19044">
    <property type="entry name" value="P-loop_TraG"/>
    <property type="match status" value="1"/>
</dbReference>
<dbReference type="EMBL" id="LAUU01000002">
    <property type="protein sequence ID" value="PTD31812.1"/>
    <property type="molecule type" value="Genomic_DNA"/>
</dbReference>
<dbReference type="InterPro" id="IPR051162">
    <property type="entry name" value="T4SS_component"/>
</dbReference>
<evidence type="ECO:0000256" key="1">
    <source>
        <dbReference type="SAM" id="Phobius"/>
    </source>
</evidence>
<dbReference type="Gene3D" id="3.40.50.300">
    <property type="entry name" value="P-loop containing nucleotide triphosphate hydrolases"/>
    <property type="match status" value="1"/>
</dbReference>
<dbReference type="RefSeq" id="WP_107669310.1">
    <property type="nucleotide sequence ID" value="NZ_LAUU01000002.1"/>
</dbReference>
<name>A0A2T4IAU1_9MOLU</name>
<dbReference type="Proteomes" id="UP000241093">
    <property type="component" value="Unassembled WGS sequence"/>
</dbReference>
<dbReference type="AlphaFoldDB" id="A0A2T4IAU1"/>
<evidence type="ECO:0000313" key="4">
    <source>
        <dbReference type="Proteomes" id="UP000241093"/>
    </source>
</evidence>
<proteinExistence type="predicted"/>